<dbReference type="PROSITE" id="PS00336">
    <property type="entry name" value="BETA_LACTAMASE_C"/>
    <property type="match status" value="1"/>
</dbReference>
<dbReference type="InterPro" id="IPR001466">
    <property type="entry name" value="Beta-lactam-related"/>
</dbReference>
<comment type="catalytic activity">
    <reaction evidence="1 6">
        <text>a beta-lactam + H2O = a substituted beta-amino acid</text>
        <dbReference type="Rhea" id="RHEA:20401"/>
        <dbReference type="ChEBI" id="CHEBI:15377"/>
        <dbReference type="ChEBI" id="CHEBI:35627"/>
        <dbReference type="ChEBI" id="CHEBI:140347"/>
        <dbReference type="EC" id="3.5.2.6"/>
    </reaction>
</comment>
<dbReference type="PANTHER" id="PTHR46825:SF8">
    <property type="entry name" value="BETA-LACTAMASE-RELATED"/>
    <property type="match status" value="1"/>
</dbReference>
<keyword evidence="10" id="KW-1185">Reference proteome</keyword>
<dbReference type="GO" id="GO:0030288">
    <property type="term" value="C:outer membrane-bounded periplasmic space"/>
    <property type="evidence" value="ECO:0007669"/>
    <property type="project" value="InterPro"/>
</dbReference>
<keyword evidence="5 6" id="KW-0046">Antibiotic resistance</keyword>
<accession>A0A4R6YN37</accession>
<keyword evidence="4 6" id="KW-0378">Hydrolase</keyword>
<dbReference type="RefSeq" id="WP_133821197.1">
    <property type="nucleotide sequence ID" value="NZ_SNZH01000018.1"/>
</dbReference>
<feature type="signal peptide" evidence="7">
    <location>
        <begin position="1"/>
        <end position="26"/>
    </location>
</feature>
<dbReference type="Pfam" id="PF00144">
    <property type="entry name" value="Beta-lactamase"/>
    <property type="match status" value="1"/>
</dbReference>
<feature type="domain" description="Beta-lactamase-related" evidence="8">
    <location>
        <begin position="48"/>
        <end position="364"/>
    </location>
</feature>
<dbReference type="EMBL" id="SNZH01000018">
    <property type="protein sequence ID" value="TDR38986.1"/>
    <property type="molecule type" value="Genomic_DNA"/>
</dbReference>
<organism evidence="9 10">
    <name type="scientific">Tahibacter aquaticus</name>
    <dbReference type="NCBI Taxonomy" id="520092"/>
    <lineage>
        <taxon>Bacteria</taxon>
        <taxon>Pseudomonadati</taxon>
        <taxon>Pseudomonadota</taxon>
        <taxon>Gammaproteobacteria</taxon>
        <taxon>Lysobacterales</taxon>
        <taxon>Rhodanobacteraceae</taxon>
        <taxon>Tahibacter</taxon>
    </lineage>
</organism>
<dbReference type="GO" id="GO:0017001">
    <property type="term" value="P:antibiotic catabolic process"/>
    <property type="evidence" value="ECO:0007669"/>
    <property type="project" value="InterPro"/>
</dbReference>
<evidence type="ECO:0000256" key="2">
    <source>
        <dbReference type="ARBA" id="ARBA00007840"/>
    </source>
</evidence>
<evidence type="ECO:0000313" key="10">
    <source>
        <dbReference type="Proteomes" id="UP000295293"/>
    </source>
</evidence>
<evidence type="ECO:0000256" key="1">
    <source>
        <dbReference type="ARBA" id="ARBA00001526"/>
    </source>
</evidence>
<keyword evidence="7" id="KW-0732">Signal</keyword>
<evidence type="ECO:0000256" key="6">
    <source>
        <dbReference type="RuleBase" id="RU361140"/>
    </source>
</evidence>
<dbReference type="Proteomes" id="UP000295293">
    <property type="component" value="Unassembled WGS sequence"/>
</dbReference>
<dbReference type="EC" id="3.5.2.6" evidence="3 6"/>
<name>A0A4R6YN37_9GAMM</name>
<dbReference type="InterPro" id="IPR001586">
    <property type="entry name" value="Beta-lactam_class-C_AS"/>
</dbReference>
<dbReference type="GO" id="GO:0008800">
    <property type="term" value="F:beta-lactamase activity"/>
    <property type="evidence" value="ECO:0007669"/>
    <property type="project" value="UniProtKB-UniRule"/>
</dbReference>
<dbReference type="SUPFAM" id="SSF56601">
    <property type="entry name" value="beta-lactamase/transpeptidase-like"/>
    <property type="match status" value="1"/>
</dbReference>
<reference evidence="9 10" key="1">
    <citation type="submission" date="2019-03" db="EMBL/GenBank/DDBJ databases">
        <title>Genomic Encyclopedia of Type Strains, Phase IV (KMG-IV): sequencing the most valuable type-strain genomes for metagenomic binning, comparative biology and taxonomic classification.</title>
        <authorList>
            <person name="Goeker M."/>
        </authorList>
    </citation>
    <scope>NUCLEOTIDE SEQUENCE [LARGE SCALE GENOMIC DNA]</scope>
    <source>
        <strain evidence="9 10">DSM 21667</strain>
    </source>
</reference>
<evidence type="ECO:0000256" key="5">
    <source>
        <dbReference type="ARBA" id="ARBA00023251"/>
    </source>
</evidence>
<dbReference type="OrthoDB" id="119951at2"/>
<comment type="caution">
    <text evidence="9">The sequence shown here is derived from an EMBL/GenBank/DDBJ whole genome shotgun (WGS) entry which is preliminary data.</text>
</comment>
<gene>
    <name evidence="9" type="ORF">DFR29_118129</name>
</gene>
<dbReference type="GO" id="GO:0046677">
    <property type="term" value="P:response to antibiotic"/>
    <property type="evidence" value="ECO:0007669"/>
    <property type="project" value="UniProtKB-UniRule"/>
</dbReference>
<evidence type="ECO:0000256" key="4">
    <source>
        <dbReference type="ARBA" id="ARBA00022801"/>
    </source>
</evidence>
<comment type="similarity">
    <text evidence="2 6">Belongs to the class-C beta-lactamase family.</text>
</comment>
<feature type="chain" id="PRO_5020817826" description="Beta-lactamase" evidence="7">
    <location>
        <begin position="27"/>
        <end position="389"/>
    </location>
</feature>
<dbReference type="PANTHER" id="PTHR46825">
    <property type="entry name" value="D-ALANYL-D-ALANINE-CARBOXYPEPTIDASE/ENDOPEPTIDASE AMPH"/>
    <property type="match status" value="1"/>
</dbReference>
<dbReference type="Gene3D" id="3.40.710.10">
    <property type="entry name" value="DD-peptidase/beta-lactamase superfamily"/>
    <property type="match status" value="1"/>
</dbReference>
<evidence type="ECO:0000256" key="3">
    <source>
        <dbReference type="ARBA" id="ARBA00012865"/>
    </source>
</evidence>
<dbReference type="InterPro" id="IPR012338">
    <property type="entry name" value="Beta-lactam/transpept-like"/>
</dbReference>
<evidence type="ECO:0000256" key="7">
    <source>
        <dbReference type="SAM" id="SignalP"/>
    </source>
</evidence>
<sequence length="389" mass="42725">MKTRGLVLTGLTLLLAVCLPAASAPATDLPTALEAAAAKMIATPLLHSTSIGVIYRGKEFRIHRGELETGKGQAPDDTTIYEIGSLSKTFAGLLLAQAVLDGKVSLDDEVQRYLPDDYPALHEKGRAVLVRHLLTHTSTLPGMLPLPVNTLLDDFTAHSTPARLNMAYAGYDQKAFWRDLHQVRLGQGPLGKDYAYSSVGTELVAHILETVYQRDYEALLKDYLARHAGMRDTRLRLDAAALPRLAPGYHSDNPVATTPMPQLPWGAAGNLKSTLPDMLRYLRLQLGTDAAVRISHQPLLRFADDFSIAYFWNIGQDRQLGSFYRHHGGVPRAQSYLYLVPKYELGVFIITNQSGADTARAMEAALEDVFDTVEVLERQRAAAPAARPD</sequence>
<evidence type="ECO:0000313" key="9">
    <source>
        <dbReference type="EMBL" id="TDR38986.1"/>
    </source>
</evidence>
<evidence type="ECO:0000259" key="8">
    <source>
        <dbReference type="Pfam" id="PF00144"/>
    </source>
</evidence>
<dbReference type="AlphaFoldDB" id="A0A4R6YN37"/>
<dbReference type="InterPro" id="IPR050491">
    <property type="entry name" value="AmpC-like"/>
</dbReference>
<protein>
    <recommendedName>
        <fullName evidence="3 6">Beta-lactamase</fullName>
        <ecNumber evidence="3 6">3.5.2.6</ecNumber>
    </recommendedName>
</protein>
<proteinExistence type="inferred from homology"/>